<dbReference type="GO" id="GO:0006679">
    <property type="term" value="P:glucosylceramide biosynthetic process"/>
    <property type="evidence" value="ECO:0007669"/>
    <property type="project" value="TreeGrafter"/>
</dbReference>
<evidence type="ECO:0000256" key="9">
    <source>
        <dbReference type="ARBA" id="ARBA00022989"/>
    </source>
</evidence>
<accession>A0A1I8BC19</accession>
<keyword evidence="8 12" id="KW-0812">Transmembrane</keyword>
<keyword evidence="13" id="KW-1185">Reference proteome</keyword>
<dbReference type="WBParaSite" id="MhA1_Contig1792.frz3.gene3">
    <property type="protein sequence ID" value="MhA1_Contig1792.frz3.gene3"/>
    <property type="gene ID" value="MhA1_Contig1792.frz3.gene3"/>
</dbReference>
<comment type="pathway">
    <text evidence="3">Sphingolipid metabolism.</text>
</comment>
<dbReference type="GO" id="GO:0016020">
    <property type="term" value="C:membrane"/>
    <property type="evidence" value="ECO:0007669"/>
    <property type="project" value="UniProtKB-SubCell"/>
</dbReference>
<evidence type="ECO:0000313" key="14">
    <source>
        <dbReference type="WBParaSite" id="MhA1_Contig1792.frz3.gene3"/>
    </source>
</evidence>
<dbReference type="Pfam" id="PF13506">
    <property type="entry name" value="Glyco_transf_21"/>
    <property type="match status" value="1"/>
</dbReference>
<protein>
    <recommendedName>
        <fullName evidence="5">ceramide glucosyltransferase</fullName>
        <ecNumber evidence="5">2.4.1.80</ecNumber>
    </recommendedName>
</protein>
<evidence type="ECO:0000256" key="12">
    <source>
        <dbReference type="SAM" id="Phobius"/>
    </source>
</evidence>
<dbReference type="EC" id="2.4.1.80" evidence="5"/>
<evidence type="ECO:0000256" key="11">
    <source>
        <dbReference type="SAM" id="MobiDB-lite"/>
    </source>
</evidence>
<keyword evidence="9 12" id="KW-1133">Transmembrane helix</keyword>
<evidence type="ECO:0000256" key="10">
    <source>
        <dbReference type="ARBA" id="ARBA00023136"/>
    </source>
</evidence>
<dbReference type="PANTHER" id="PTHR12726">
    <property type="entry name" value="CERAMIDE GLUCOSYLTRANSFERASE"/>
    <property type="match status" value="1"/>
</dbReference>
<dbReference type="Proteomes" id="UP000095281">
    <property type="component" value="Unplaced"/>
</dbReference>
<evidence type="ECO:0000313" key="13">
    <source>
        <dbReference type="Proteomes" id="UP000095281"/>
    </source>
</evidence>
<organism evidence="13 14">
    <name type="scientific">Meloidogyne hapla</name>
    <name type="common">Root-knot nematode worm</name>
    <dbReference type="NCBI Taxonomy" id="6305"/>
    <lineage>
        <taxon>Eukaryota</taxon>
        <taxon>Metazoa</taxon>
        <taxon>Ecdysozoa</taxon>
        <taxon>Nematoda</taxon>
        <taxon>Chromadorea</taxon>
        <taxon>Rhabditida</taxon>
        <taxon>Tylenchina</taxon>
        <taxon>Tylenchomorpha</taxon>
        <taxon>Tylenchoidea</taxon>
        <taxon>Meloidogynidae</taxon>
        <taxon>Meloidogyninae</taxon>
        <taxon>Meloidogyne</taxon>
    </lineage>
</organism>
<evidence type="ECO:0000256" key="2">
    <source>
        <dbReference type="ARBA" id="ARBA00004760"/>
    </source>
</evidence>
<keyword evidence="6" id="KW-0328">Glycosyltransferase</keyword>
<dbReference type="UniPathway" id="UPA00222"/>
<feature type="region of interest" description="Disordered" evidence="11">
    <location>
        <begin position="1"/>
        <end position="23"/>
    </location>
</feature>
<keyword evidence="10 12" id="KW-0472">Membrane</keyword>
<evidence type="ECO:0000256" key="5">
    <source>
        <dbReference type="ARBA" id="ARBA00012699"/>
    </source>
</evidence>
<proteinExistence type="inferred from homology"/>
<evidence type="ECO:0000256" key="8">
    <source>
        <dbReference type="ARBA" id="ARBA00022692"/>
    </source>
</evidence>
<dbReference type="Gene3D" id="3.90.550.10">
    <property type="entry name" value="Spore Coat Polysaccharide Biosynthesis Protein SpsA, Chain A"/>
    <property type="match status" value="1"/>
</dbReference>
<dbReference type="SUPFAM" id="SSF53448">
    <property type="entry name" value="Nucleotide-diphospho-sugar transferases"/>
    <property type="match status" value="1"/>
</dbReference>
<comment type="pathway">
    <text evidence="2">Lipid metabolism; sphingolipid metabolism.</text>
</comment>
<dbReference type="AlphaFoldDB" id="A0A1I8BC19"/>
<dbReference type="InterPro" id="IPR025993">
    <property type="entry name" value="Ceramide_glucosylTrfase"/>
</dbReference>
<keyword evidence="7" id="KW-0808">Transferase</keyword>
<feature type="transmembrane region" description="Helical" evidence="12">
    <location>
        <begin position="52"/>
        <end position="74"/>
    </location>
</feature>
<dbReference type="InterPro" id="IPR029044">
    <property type="entry name" value="Nucleotide-diphossugar_trans"/>
</dbReference>
<dbReference type="OMA" id="CMLERTD"/>
<dbReference type="GO" id="GO:0008120">
    <property type="term" value="F:ceramide glucosyltransferase activity"/>
    <property type="evidence" value="ECO:0007669"/>
    <property type="project" value="UniProtKB-EC"/>
</dbReference>
<evidence type="ECO:0000256" key="7">
    <source>
        <dbReference type="ARBA" id="ARBA00022679"/>
    </source>
</evidence>
<reference evidence="14" key="1">
    <citation type="submission" date="2016-11" db="UniProtKB">
        <authorList>
            <consortium name="WormBaseParasite"/>
        </authorList>
    </citation>
    <scope>IDENTIFICATION</scope>
</reference>
<dbReference type="PANTHER" id="PTHR12726:SF0">
    <property type="entry name" value="CERAMIDE GLUCOSYLTRANSFERASE"/>
    <property type="match status" value="1"/>
</dbReference>
<name>A0A1I8BC19_MELHA</name>
<evidence type="ECO:0000256" key="1">
    <source>
        <dbReference type="ARBA" id="ARBA00004141"/>
    </source>
</evidence>
<comment type="subcellular location">
    <subcellularLocation>
        <location evidence="1">Membrane</location>
        <topology evidence="1">Multi-pass membrane protein</topology>
    </subcellularLocation>
</comment>
<evidence type="ECO:0000256" key="3">
    <source>
        <dbReference type="ARBA" id="ARBA00004991"/>
    </source>
</evidence>
<comment type="similarity">
    <text evidence="4">Belongs to the glycosyltransferase 2 family.</text>
</comment>
<feature type="compositionally biased region" description="Low complexity" evidence="11">
    <location>
        <begin position="1"/>
        <end position="17"/>
    </location>
</feature>
<evidence type="ECO:0000256" key="6">
    <source>
        <dbReference type="ARBA" id="ARBA00022676"/>
    </source>
</evidence>
<evidence type="ECO:0000256" key="4">
    <source>
        <dbReference type="ARBA" id="ARBA00006739"/>
    </source>
</evidence>
<sequence>MSIEYYQSSSSQPGPSEEALPSELDTSLIDTDIPSNQLSFGIGTEQLALQRIFASAGILFIMGIYLLHIVSIIYGRSRLHKTFLSINREDEEHEDGNHEPKQQQNKLNKINLSSQLPGVSILKPLVGIDDNLEENLESFFLLDYPQFELLFCLYSRQDPAYEVAQRLCSKYPKVDARIFIGGQRVGLNPKINNMFPGYVASKYSHLLISDQGIYMRQNALTDMVLCMLERTDIALVTQTPFCKDRVGIWATLEQVEFFVIINIKLN</sequence>